<organism evidence="2 3">
    <name type="scientific">Kibdelosporangium phytohabitans</name>
    <dbReference type="NCBI Taxonomy" id="860235"/>
    <lineage>
        <taxon>Bacteria</taxon>
        <taxon>Bacillati</taxon>
        <taxon>Actinomycetota</taxon>
        <taxon>Actinomycetes</taxon>
        <taxon>Pseudonocardiales</taxon>
        <taxon>Pseudonocardiaceae</taxon>
        <taxon>Kibdelosporangium</taxon>
    </lineage>
</organism>
<dbReference type="STRING" id="860235.AOZ06_05045"/>
<dbReference type="AlphaFoldDB" id="A0A0N9HWB0"/>
<dbReference type="EMBL" id="CP012752">
    <property type="protein sequence ID" value="ALG06374.1"/>
    <property type="molecule type" value="Genomic_DNA"/>
</dbReference>
<evidence type="ECO:0000256" key="1">
    <source>
        <dbReference type="SAM" id="Phobius"/>
    </source>
</evidence>
<gene>
    <name evidence="2" type="ORF">AOZ06_05045</name>
</gene>
<feature type="transmembrane region" description="Helical" evidence="1">
    <location>
        <begin position="34"/>
        <end position="55"/>
    </location>
</feature>
<keyword evidence="1" id="KW-0812">Transmembrane</keyword>
<accession>A0A0N9HWB0</accession>
<name>A0A0N9HWB0_9PSEU</name>
<dbReference type="OrthoDB" id="3695477at2"/>
<sequence length="163" mass="18563">MPLQLPTDTQHLRLEMRQYEIFGRSLGQGIRRQVVWIAAAAIAFWAAFALLILGVDPLSRFAPMVYIVPVSVFTISATRLDTLGRLKLMRWYDWTLARLPARQRLITNPAMPAANREVLAVHIVAVCELHHRNVGEPVVAMAWRRRRAQTIPDTTDDWLGGVR</sequence>
<evidence type="ECO:0000313" key="2">
    <source>
        <dbReference type="EMBL" id="ALG06374.1"/>
    </source>
</evidence>
<dbReference type="Proteomes" id="UP000063699">
    <property type="component" value="Chromosome"/>
</dbReference>
<keyword evidence="1" id="KW-1133">Transmembrane helix</keyword>
<keyword evidence="1" id="KW-0472">Membrane</keyword>
<feature type="transmembrane region" description="Helical" evidence="1">
    <location>
        <begin position="61"/>
        <end position="80"/>
    </location>
</feature>
<reference evidence="2" key="1">
    <citation type="submission" date="2015-07" db="EMBL/GenBank/DDBJ databases">
        <title>Genome sequencing of Kibdelosporangium phytohabitans.</title>
        <authorList>
            <person name="Qin S."/>
            <person name="Xing K."/>
        </authorList>
    </citation>
    <scope>NUCLEOTIDE SEQUENCE [LARGE SCALE GENOMIC DNA]</scope>
    <source>
        <strain evidence="2">KLBMP1111</strain>
    </source>
</reference>
<dbReference type="KEGG" id="kphy:AOZ06_05045"/>
<evidence type="ECO:0000313" key="3">
    <source>
        <dbReference type="Proteomes" id="UP000063699"/>
    </source>
</evidence>
<proteinExistence type="predicted"/>
<protein>
    <submittedName>
        <fullName evidence="2">Uncharacterized protein</fullName>
    </submittedName>
</protein>
<keyword evidence="3" id="KW-1185">Reference proteome</keyword>
<dbReference type="RefSeq" id="WP_054288350.1">
    <property type="nucleotide sequence ID" value="NZ_CP012752.1"/>
</dbReference>